<dbReference type="EMBL" id="JAGPXF010000008">
    <property type="protein sequence ID" value="KAH7232970.1"/>
    <property type="molecule type" value="Genomic_DNA"/>
</dbReference>
<gene>
    <name evidence="2" type="ORF">BKA59DRAFT_559916</name>
</gene>
<dbReference type="SUPFAM" id="SSF50494">
    <property type="entry name" value="Trypsin-like serine proteases"/>
    <property type="match status" value="1"/>
</dbReference>
<feature type="region of interest" description="Disordered" evidence="1">
    <location>
        <begin position="1"/>
        <end position="29"/>
    </location>
</feature>
<organism evidence="2 3">
    <name type="scientific">Fusarium tricinctum</name>
    <dbReference type="NCBI Taxonomy" id="61284"/>
    <lineage>
        <taxon>Eukaryota</taxon>
        <taxon>Fungi</taxon>
        <taxon>Dikarya</taxon>
        <taxon>Ascomycota</taxon>
        <taxon>Pezizomycotina</taxon>
        <taxon>Sordariomycetes</taxon>
        <taxon>Hypocreomycetidae</taxon>
        <taxon>Hypocreales</taxon>
        <taxon>Nectriaceae</taxon>
        <taxon>Fusarium</taxon>
        <taxon>Fusarium tricinctum species complex</taxon>
    </lineage>
</organism>
<comment type="caution">
    <text evidence="2">The sequence shown here is derived from an EMBL/GenBank/DDBJ whole genome shotgun (WGS) entry which is preliminary data.</text>
</comment>
<reference evidence="2" key="1">
    <citation type="journal article" date="2021" name="Nat. Commun.">
        <title>Genetic determinants of endophytism in the Arabidopsis root mycobiome.</title>
        <authorList>
            <person name="Mesny F."/>
            <person name="Miyauchi S."/>
            <person name="Thiergart T."/>
            <person name="Pickel B."/>
            <person name="Atanasova L."/>
            <person name="Karlsson M."/>
            <person name="Huettel B."/>
            <person name="Barry K.W."/>
            <person name="Haridas S."/>
            <person name="Chen C."/>
            <person name="Bauer D."/>
            <person name="Andreopoulos W."/>
            <person name="Pangilinan J."/>
            <person name="LaButti K."/>
            <person name="Riley R."/>
            <person name="Lipzen A."/>
            <person name="Clum A."/>
            <person name="Drula E."/>
            <person name="Henrissat B."/>
            <person name="Kohler A."/>
            <person name="Grigoriev I.V."/>
            <person name="Martin F.M."/>
            <person name="Hacquard S."/>
        </authorList>
    </citation>
    <scope>NUCLEOTIDE SEQUENCE</scope>
    <source>
        <strain evidence="2">MPI-SDFR-AT-0068</strain>
    </source>
</reference>
<protein>
    <submittedName>
        <fullName evidence="2">Uncharacterized protein</fullName>
    </submittedName>
</protein>
<name>A0A8K0RMR5_9HYPO</name>
<evidence type="ECO:0000256" key="1">
    <source>
        <dbReference type="SAM" id="MobiDB-lite"/>
    </source>
</evidence>
<accession>A0A8K0RMR5</accession>
<sequence length="662" mass="73579">MSSQDAKGAGRSRRNPAGNLISPESSEESANPLFPVISARYRTMTTSLPRLPFVLSFRTVLSDAAKKVERSIKDRVVEAVKHYQLADEDNYYVDISMRETKGCPETAEPTVFVVLDSYPKEDHDAVVSAVKDVASFAHHELNKIDSSAPPFHIEVIDRRLVHPIHCTPVRERPDLLQIWDQLKRLVYQQLENNIGTKGHMTSIGLFRYGLSEISADNPITIFITVDFESHEFMWPQVIHDIEQQLTAHSFPALYVHIEHNIGYHLAPPPFELVTPDGDHDDIAQKAEEGNAIIQGDYSTVVNLGDPIGPAKYVDGKNGSKHSPGHGTLGCYVEVKTSQSSEWEKYALTNYHVIRAALKGFSTGKSKGTMGPLPPPTRCDLRRVDEVGLAPGLHGQLSLMESPSRAKHNYTIWKAKDTIDDINTQQQDVMGSNDDDATKATKVEFLDKVKAKTTANMEKKLDFFDRQNNILGKVYAASGFCNKTDENGRLDWALVKVNKSRIGTNQLPDEEAWKKTPTAPPPYFTFGAQLKSQGNSSIRLEHPNRCTKGYKLGTTTGATYGEFYEFKLGVDLSHDRYLGPILSDEYVFIQGARGYDKPFAGPGDSGSVVFDSNGCAVGLLFRGLRPNNDNNVVGLTYVTPIEHVLKDIKEFCKGKIVDIRIAQ</sequence>
<proteinExistence type="predicted"/>
<dbReference type="InterPro" id="IPR009003">
    <property type="entry name" value="Peptidase_S1_PA"/>
</dbReference>
<dbReference type="Proteomes" id="UP000813427">
    <property type="component" value="Unassembled WGS sequence"/>
</dbReference>
<keyword evidence="3" id="KW-1185">Reference proteome</keyword>
<dbReference type="OrthoDB" id="5424209at2759"/>
<dbReference type="AlphaFoldDB" id="A0A8K0RMR5"/>
<evidence type="ECO:0000313" key="2">
    <source>
        <dbReference type="EMBL" id="KAH7232970.1"/>
    </source>
</evidence>
<evidence type="ECO:0000313" key="3">
    <source>
        <dbReference type="Proteomes" id="UP000813427"/>
    </source>
</evidence>